<evidence type="ECO:0000313" key="2">
    <source>
        <dbReference type="Proteomes" id="UP001055811"/>
    </source>
</evidence>
<accession>A0ACB9G7Q2</accession>
<organism evidence="1 2">
    <name type="scientific">Cichorium intybus</name>
    <name type="common">Chicory</name>
    <dbReference type="NCBI Taxonomy" id="13427"/>
    <lineage>
        <taxon>Eukaryota</taxon>
        <taxon>Viridiplantae</taxon>
        <taxon>Streptophyta</taxon>
        <taxon>Embryophyta</taxon>
        <taxon>Tracheophyta</taxon>
        <taxon>Spermatophyta</taxon>
        <taxon>Magnoliopsida</taxon>
        <taxon>eudicotyledons</taxon>
        <taxon>Gunneridae</taxon>
        <taxon>Pentapetalae</taxon>
        <taxon>asterids</taxon>
        <taxon>campanulids</taxon>
        <taxon>Asterales</taxon>
        <taxon>Asteraceae</taxon>
        <taxon>Cichorioideae</taxon>
        <taxon>Cichorieae</taxon>
        <taxon>Cichoriinae</taxon>
        <taxon>Cichorium</taxon>
    </lineage>
</organism>
<keyword evidence="2" id="KW-1185">Reference proteome</keyword>
<dbReference type="Proteomes" id="UP001055811">
    <property type="component" value="Linkage Group LG02"/>
</dbReference>
<comment type="caution">
    <text evidence="1">The sequence shown here is derived from an EMBL/GenBank/DDBJ whole genome shotgun (WGS) entry which is preliminary data.</text>
</comment>
<dbReference type="EMBL" id="CM042010">
    <property type="protein sequence ID" value="KAI3779483.1"/>
    <property type="molecule type" value="Genomic_DNA"/>
</dbReference>
<reference evidence="2" key="1">
    <citation type="journal article" date="2022" name="Mol. Ecol. Resour.">
        <title>The genomes of chicory, endive, great burdock and yacon provide insights into Asteraceae palaeo-polyploidization history and plant inulin production.</title>
        <authorList>
            <person name="Fan W."/>
            <person name="Wang S."/>
            <person name="Wang H."/>
            <person name="Wang A."/>
            <person name="Jiang F."/>
            <person name="Liu H."/>
            <person name="Zhao H."/>
            <person name="Xu D."/>
            <person name="Zhang Y."/>
        </authorList>
    </citation>
    <scope>NUCLEOTIDE SEQUENCE [LARGE SCALE GENOMIC DNA]</scope>
    <source>
        <strain evidence="2">cv. Punajuju</strain>
    </source>
</reference>
<evidence type="ECO:0000313" key="1">
    <source>
        <dbReference type="EMBL" id="KAI3779483.1"/>
    </source>
</evidence>
<protein>
    <submittedName>
        <fullName evidence="1">Uncharacterized protein</fullName>
    </submittedName>
</protein>
<gene>
    <name evidence="1" type="ORF">L2E82_09204</name>
</gene>
<sequence>MWASTCKKTLKYKMTIVVSALGERQENMSTGYLSAFPSEFHDRFEAVQPVWAPYYTIHKIMAGLVDQGSILLESKQGIDINRGLILLEPDAFDDEGGVNQEKRFSIAMERYRDSKDGDKMNPFAEQEAWEDHHIGPNGARKTTTINCLTGITPSTEGDGIN</sequence>
<proteinExistence type="predicted"/>
<reference evidence="1 2" key="2">
    <citation type="journal article" date="2022" name="Mol. Ecol. Resour.">
        <title>The genomes of chicory, endive, great burdock and yacon provide insights into Asteraceae paleo-polyploidization history and plant inulin production.</title>
        <authorList>
            <person name="Fan W."/>
            <person name="Wang S."/>
            <person name="Wang H."/>
            <person name="Wang A."/>
            <person name="Jiang F."/>
            <person name="Liu H."/>
            <person name="Zhao H."/>
            <person name="Xu D."/>
            <person name="Zhang Y."/>
        </authorList>
    </citation>
    <scope>NUCLEOTIDE SEQUENCE [LARGE SCALE GENOMIC DNA]</scope>
    <source>
        <strain evidence="2">cv. Punajuju</strain>
        <tissue evidence="1">Leaves</tissue>
    </source>
</reference>
<name>A0ACB9G7Q2_CICIN</name>